<evidence type="ECO:0000256" key="2">
    <source>
        <dbReference type="SAM" id="MobiDB-lite"/>
    </source>
</evidence>
<evidence type="ECO:0000313" key="4">
    <source>
        <dbReference type="EMBL" id="GGH58907.1"/>
    </source>
</evidence>
<dbReference type="RefSeq" id="WP_229723029.1">
    <property type="nucleotide sequence ID" value="NZ_BMDC01000001.1"/>
</dbReference>
<feature type="coiled-coil region" evidence="1">
    <location>
        <begin position="555"/>
        <end position="582"/>
    </location>
</feature>
<dbReference type="GO" id="GO:0005525">
    <property type="term" value="F:GTP binding"/>
    <property type="evidence" value="ECO:0007669"/>
    <property type="project" value="InterPro"/>
</dbReference>
<feature type="domain" description="Dynamin N-terminal" evidence="3">
    <location>
        <begin position="99"/>
        <end position="245"/>
    </location>
</feature>
<sequence>MDEKTKNLHLTSEEISGESSEENSTVQRRGSVASRGTQSAQVDAELAAVRTARASIDEVTLPLENAGVEEDRTTVSRTITQLDDYILPRLATLDAPLTVVVGGSTGAGKSTLVNTLLGEPITRSGAIRPTTRQPVLIHRPEDAEALTPQRILPHLERIEAKNSTELVGADHSERDQIFTVATESIPAGIALIDAPDIDSVSEDNRRLAKQLLSAADLWLFVTTANRYADAVPWEVLHEAAKRDITVAVVLNRVPEGAEDEIEEDLRRMLTGAGITPAHLLTVTEQERDERGMLPAVALTPLVFWLRELGSNADERSRIARQTLEGAVRSVADRMETITAAQTAQFETAQRLQNIVLTSYTQAQKNIIASTQDGALLRGEVLSRWQDFVGTGEFFRSLETGIGRMRDRVAGFFKGQPSQAVEVEQALEVGLHSVIVEQAAQAAETSQRQWLEERAGRVLIGNRDVARVSEDFPARVAEGIRAWQNDVMEMIRAEGAGKRQRARFMSLGVNAAAVILMVVVFSMTGGLTGIEVGIAGGSGVVGTKLLEAVFGEDAVRRMAQGARENLEIRVHELLDEHSEVLTERLDSISLGPEPALLQRSTEEMRATARGLKEAK</sequence>
<dbReference type="Proteomes" id="UP000600171">
    <property type="component" value="Unassembled WGS sequence"/>
</dbReference>
<reference evidence="4 5" key="1">
    <citation type="journal article" date="2014" name="Int. J. Syst. Evol. Microbiol.">
        <title>Complete genome sequence of Corynebacterium casei LMG S-19264T (=DSM 44701T), isolated from a smear-ripened cheese.</title>
        <authorList>
            <consortium name="US DOE Joint Genome Institute (JGI-PGF)"/>
            <person name="Walter F."/>
            <person name="Albersmeier A."/>
            <person name="Kalinowski J."/>
            <person name="Ruckert C."/>
        </authorList>
    </citation>
    <scope>NUCLEOTIDE SEQUENCE [LARGE SCALE GENOMIC DNA]</scope>
    <source>
        <strain evidence="4 5">CCM 8669</strain>
    </source>
</reference>
<dbReference type="PANTHER" id="PTHR42698">
    <property type="entry name" value="GTPASE ERA"/>
    <property type="match status" value="1"/>
</dbReference>
<keyword evidence="5" id="KW-1185">Reference proteome</keyword>
<dbReference type="AlphaFoldDB" id="A0A917IP07"/>
<dbReference type="InterPro" id="IPR027417">
    <property type="entry name" value="P-loop_NTPase"/>
</dbReference>
<feature type="region of interest" description="Disordered" evidence="2">
    <location>
        <begin position="1"/>
        <end position="42"/>
    </location>
</feature>
<name>A0A917IP07_9MICC</name>
<proteinExistence type="predicted"/>
<evidence type="ECO:0000256" key="1">
    <source>
        <dbReference type="SAM" id="Coils"/>
    </source>
</evidence>
<dbReference type="GO" id="GO:0019843">
    <property type="term" value="F:rRNA binding"/>
    <property type="evidence" value="ECO:0007669"/>
    <property type="project" value="TreeGrafter"/>
</dbReference>
<dbReference type="InterPro" id="IPR045063">
    <property type="entry name" value="Dynamin_N"/>
</dbReference>
<evidence type="ECO:0000313" key="5">
    <source>
        <dbReference type="Proteomes" id="UP000600171"/>
    </source>
</evidence>
<dbReference type="SUPFAM" id="SSF52540">
    <property type="entry name" value="P-loop containing nucleoside triphosphate hydrolases"/>
    <property type="match status" value="1"/>
</dbReference>
<dbReference type="InterPro" id="IPR005662">
    <property type="entry name" value="GTPase_Era-like"/>
</dbReference>
<dbReference type="Gene3D" id="3.40.50.300">
    <property type="entry name" value="P-loop containing nucleotide triphosphate hydrolases"/>
    <property type="match status" value="1"/>
</dbReference>
<dbReference type="GO" id="GO:0043024">
    <property type="term" value="F:ribosomal small subunit binding"/>
    <property type="evidence" value="ECO:0007669"/>
    <property type="project" value="TreeGrafter"/>
</dbReference>
<protein>
    <submittedName>
        <fullName evidence="4">ABC transporter</fullName>
    </submittedName>
</protein>
<dbReference type="GO" id="GO:0000028">
    <property type="term" value="P:ribosomal small subunit assembly"/>
    <property type="evidence" value="ECO:0007669"/>
    <property type="project" value="TreeGrafter"/>
</dbReference>
<comment type="caution">
    <text evidence="4">The sequence shown here is derived from an EMBL/GenBank/DDBJ whole genome shotgun (WGS) entry which is preliminary data.</text>
</comment>
<gene>
    <name evidence="4" type="ORF">GCM10007359_05560</name>
</gene>
<evidence type="ECO:0000259" key="3">
    <source>
        <dbReference type="Pfam" id="PF00350"/>
    </source>
</evidence>
<dbReference type="GO" id="GO:0005829">
    <property type="term" value="C:cytosol"/>
    <property type="evidence" value="ECO:0007669"/>
    <property type="project" value="TreeGrafter"/>
</dbReference>
<accession>A0A917IP07</accession>
<organism evidence="4 5">
    <name type="scientific">Rothia aerolata</name>
    <dbReference type="NCBI Taxonomy" id="1812262"/>
    <lineage>
        <taxon>Bacteria</taxon>
        <taxon>Bacillati</taxon>
        <taxon>Actinomycetota</taxon>
        <taxon>Actinomycetes</taxon>
        <taxon>Micrococcales</taxon>
        <taxon>Micrococcaceae</taxon>
        <taxon>Rothia</taxon>
    </lineage>
</organism>
<dbReference type="Pfam" id="PF00350">
    <property type="entry name" value="Dynamin_N"/>
    <property type="match status" value="1"/>
</dbReference>
<dbReference type="PANTHER" id="PTHR42698:SF1">
    <property type="entry name" value="GTPASE ERA, MITOCHONDRIAL"/>
    <property type="match status" value="1"/>
</dbReference>
<keyword evidence="1" id="KW-0175">Coiled coil</keyword>
<dbReference type="EMBL" id="BMDC01000001">
    <property type="protein sequence ID" value="GGH58907.1"/>
    <property type="molecule type" value="Genomic_DNA"/>
</dbReference>